<organism evidence="4 5">
    <name type="scientific">Priestia megaterium</name>
    <name type="common">Bacillus megaterium</name>
    <dbReference type="NCBI Taxonomy" id="1404"/>
    <lineage>
        <taxon>Bacteria</taxon>
        <taxon>Bacillati</taxon>
        <taxon>Bacillota</taxon>
        <taxon>Bacilli</taxon>
        <taxon>Bacillales</taxon>
        <taxon>Bacillaceae</taxon>
        <taxon>Priestia</taxon>
    </lineage>
</organism>
<evidence type="ECO:0000313" key="4">
    <source>
        <dbReference type="EMBL" id="QIZ06926.1"/>
    </source>
</evidence>
<reference evidence="4 5" key="1">
    <citation type="submission" date="2020-04" db="EMBL/GenBank/DDBJ databases">
        <title>Genome-Wide Identification of 5-Methylcytosine Sites in Bacterial Genomes By High-Throughput Sequencing of MspJI Restriction Fragments.</title>
        <authorList>
            <person name="Wu V."/>
        </authorList>
    </citation>
    <scope>NUCLEOTIDE SEQUENCE [LARGE SCALE GENOMIC DNA]</scope>
    <source>
        <strain evidence="4 5">S2</strain>
    </source>
</reference>
<dbReference type="InterPro" id="IPR005627">
    <property type="entry name" value="CutC-like"/>
</dbReference>
<dbReference type="Pfam" id="PF03932">
    <property type="entry name" value="CutC"/>
    <property type="match status" value="1"/>
</dbReference>
<comment type="caution">
    <text evidence="3">Once thought to be involved in copper homeostasis, experiments in E.coli have shown this is not the case.</text>
</comment>
<evidence type="ECO:0000256" key="1">
    <source>
        <dbReference type="ARBA" id="ARBA00007768"/>
    </source>
</evidence>
<gene>
    <name evidence="3" type="primary">cutC</name>
    <name evidence="4" type="ORF">HFZ78_09645</name>
</gene>
<dbReference type="FunFam" id="3.20.20.380:FF:000003">
    <property type="entry name" value="Copper homeostasis protein CutC"/>
    <property type="match status" value="1"/>
</dbReference>
<dbReference type="GO" id="GO:0005737">
    <property type="term" value="C:cytoplasm"/>
    <property type="evidence" value="ECO:0007669"/>
    <property type="project" value="UniProtKB-SubCell"/>
</dbReference>
<comment type="similarity">
    <text evidence="1 3">Belongs to the CutC family.</text>
</comment>
<proteinExistence type="inferred from homology"/>
<keyword evidence="2 3" id="KW-0963">Cytoplasm</keyword>
<dbReference type="SUPFAM" id="SSF110395">
    <property type="entry name" value="CutC-like"/>
    <property type="match status" value="1"/>
</dbReference>
<accession>A0A6H1P056</accession>
<dbReference type="GO" id="GO:0005507">
    <property type="term" value="F:copper ion binding"/>
    <property type="evidence" value="ECO:0007669"/>
    <property type="project" value="TreeGrafter"/>
</dbReference>
<evidence type="ECO:0000313" key="5">
    <source>
        <dbReference type="Proteomes" id="UP000501868"/>
    </source>
</evidence>
<dbReference type="AlphaFoldDB" id="A0A6H1P056"/>
<evidence type="ECO:0000256" key="3">
    <source>
        <dbReference type="HAMAP-Rule" id="MF_00795"/>
    </source>
</evidence>
<name>A0A6H1P056_PRIMG</name>
<dbReference type="PANTHER" id="PTHR12598:SF0">
    <property type="entry name" value="COPPER HOMEOSTASIS PROTEIN CUTC HOMOLOG"/>
    <property type="match status" value="1"/>
</dbReference>
<sequence>MLKEVCVENFTWVSMAIEKGGDRIELCDNLSVGGTTVSHGVAIKTISYCHSKNTKVMTMVRPRGGNFIYTKEEIEIMQNDIAHFKQLGTDGVVIGCLNDSDWIDEDAMLKLLESAEGLDVTFHMAFDHLKYEYQLEAIDWLLKHRVNRILTHGGPSSKSIEDNLSRLKEYVDYAADRIIILPGGGITDNNLNKIASILNISEVHGTKIVGELW</sequence>
<dbReference type="Gene3D" id="3.20.20.380">
    <property type="entry name" value="Copper homeostasis (CutC) domain"/>
    <property type="match status" value="1"/>
</dbReference>
<dbReference type="PANTHER" id="PTHR12598">
    <property type="entry name" value="COPPER HOMEOSTASIS PROTEIN CUTC"/>
    <property type="match status" value="1"/>
</dbReference>
<dbReference type="Proteomes" id="UP000501868">
    <property type="component" value="Chromosome"/>
</dbReference>
<comment type="subcellular location">
    <subcellularLocation>
        <location evidence="3">Cytoplasm</location>
    </subcellularLocation>
</comment>
<dbReference type="EMBL" id="CP051128">
    <property type="protein sequence ID" value="QIZ06926.1"/>
    <property type="molecule type" value="Genomic_DNA"/>
</dbReference>
<reference evidence="4 5" key="2">
    <citation type="submission" date="2020-04" db="EMBL/GenBank/DDBJ databases">
        <authorList>
            <person name="Fomenkov A."/>
            <person name="Anton B.P."/>
            <person name="Roberts R.J."/>
        </authorList>
    </citation>
    <scope>NUCLEOTIDE SEQUENCE [LARGE SCALE GENOMIC DNA]</scope>
    <source>
        <strain evidence="4 5">S2</strain>
    </source>
</reference>
<protein>
    <recommendedName>
        <fullName evidence="3">PF03932 family protein CutC</fullName>
    </recommendedName>
</protein>
<dbReference type="InterPro" id="IPR036822">
    <property type="entry name" value="CutC-like_dom_sf"/>
</dbReference>
<dbReference type="HAMAP" id="MF_00795">
    <property type="entry name" value="CutC"/>
    <property type="match status" value="1"/>
</dbReference>
<evidence type="ECO:0000256" key="2">
    <source>
        <dbReference type="ARBA" id="ARBA00022490"/>
    </source>
</evidence>